<feature type="transmembrane region" description="Helical" evidence="1">
    <location>
        <begin position="51"/>
        <end position="75"/>
    </location>
</feature>
<dbReference type="EMBL" id="QMFZ01000049">
    <property type="protein sequence ID" value="RBB33070.1"/>
    <property type="molecule type" value="Genomic_DNA"/>
</dbReference>
<evidence type="ECO:0000313" key="3">
    <source>
        <dbReference type="Proteomes" id="UP000252458"/>
    </source>
</evidence>
<sequence>MDLKVTEMSKEYVADRVVSGALVAILTSALMVSFIRYLNDQFYIVDEKDYIWLKLICFLILAMVFLAGPFFCAFISKRVTCFDSKDVCVAILCGRSIGVVLGLLIGVSVSGGF</sequence>
<proteinExistence type="predicted"/>
<keyword evidence="1" id="KW-1133">Transmembrane helix</keyword>
<keyword evidence="1" id="KW-0812">Transmembrane</keyword>
<dbReference type="Proteomes" id="UP000252458">
    <property type="component" value="Unassembled WGS sequence"/>
</dbReference>
<feature type="transmembrane region" description="Helical" evidence="1">
    <location>
        <begin position="21"/>
        <end position="39"/>
    </location>
</feature>
<evidence type="ECO:0000256" key="1">
    <source>
        <dbReference type="SAM" id="Phobius"/>
    </source>
</evidence>
<keyword evidence="1" id="KW-0472">Membrane</keyword>
<accession>A0A365QIH9</accession>
<dbReference type="AlphaFoldDB" id="A0A365QIH9"/>
<comment type="caution">
    <text evidence="2">The sequence shown here is derived from an EMBL/GenBank/DDBJ whole genome shotgun (WGS) entry which is preliminary data.</text>
</comment>
<protein>
    <submittedName>
        <fullName evidence="2">Uncharacterized protein</fullName>
    </submittedName>
</protein>
<feature type="transmembrane region" description="Helical" evidence="1">
    <location>
        <begin position="87"/>
        <end position="109"/>
    </location>
</feature>
<keyword evidence="3" id="KW-1185">Reference proteome</keyword>
<organism evidence="2 3">
    <name type="scientific">Burkholderia reimsis</name>
    <dbReference type="NCBI Taxonomy" id="2234132"/>
    <lineage>
        <taxon>Bacteria</taxon>
        <taxon>Pseudomonadati</taxon>
        <taxon>Pseudomonadota</taxon>
        <taxon>Betaproteobacteria</taxon>
        <taxon>Burkholderiales</taxon>
        <taxon>Burkholderiaceae</taxon>
        <taxon>Burkholderia</taxon>
    </lineage>
</organism>
<evidence type="ECO:0000313" key="2">
    <source>
        <dbReference type="EMBL" id="RBB33070.1"/>
    </source>
</evidence>
<gene>
    <name evidence="2" type="ORF">DPV79_36155</name>
</gene>
<reference evidence="2 3" key="1">
    <citation type="submission" date="2018-06" db="EMBL/GenBank/DDBJ databases">
        <title>Draft genome sequence of Burkholderia reimsis strain BE51 isolated from a French agricultural soil.</title>
        <authorList>
            <person name="Esmaeel Q."/>
        </authorList>
    </citation>
    <scope>NUCLEOTIDE SEQUENCE [LARGE SCALE GENOMIC DNA]</scope>
    <source>
        <strain evidence="2 3">BE51</strain>
    </source>
</reference>
<name>A0A365QIH9_9BURK</name>